<evidence type="ECO:0000259" key="1">
    <source>
        <dbReference type="Pfam" id="PF13098"/>
    </source>
</evidence>
<dbReference type="PROSITE" id="PS51257">
    <property type="entry name" value="PROKAR_LIPOPROTEIN"/>
    <property type="match status" value="1"/>
</dbReference>
<keyword evidence="3" id="KW-1185">Reference proteome</keyword>
<dbReference type="InterPro" id="IPR011467">
    <property type="entry name" value="DUF1573"/>
</dbReference>
<dbReference type="SUPFAM" id="SSF52833">
    <property type="entry name" value="Thioredoxin-like"/>
    <property type="match status" value="1"/>
</dbReference>
<dbReference type="Proteomes" id="UP000476411">
    <property type="component" value="Chromosome"/>
</dbReference>
<evidence type="ECO:0000313" key="2">
    <source>
        <dbReference type="EMBL" id="QHS62760.1"/>
    </source>
</evidence>
<proteinExistence type="predicted"/>
<feature type="domain" description="Thioredoxin-like fold" evidence="1">
    <location>
        <begin position="41"/>
        <end position="118"/>
    </location>
</feature>
<accession>A0A6B9ZK01</accession>
<dbReference type="AlphaFoldDB" id="A0A6B9ZK01"/>
<protein>
    <submittedName>
        <fullName evidence="2">DUF1573 domain-containing protein</fullName>
    </submittedName>
</protein>
<dbReference type="Gene3D" id="3.40.30.10">
    <property type="entry name" value="Glutaredoxin"/>
    <property type="match status" value="1"/>
</dbReference>
<organism evidence="2 3">
    <name type="scientific">Chitinophaga agri</name>
    <dbReference type="NCBI Taxonomy" id="2703787"/>
    <lineage>
        <taxon>Bacteria</taxon>
        <taxon>Pseudomonadati</taxon>
        <taxon>Bacteroidota</taxon>
        <taxon>Chitinophagia</taxon>
        <taxon>Chitinophagales</taxon>
        <taxon>Chitinophagaceae</taxon>
        <taxon>Chitinophaga</taxon>
    </lineage>
</organism>
<dbReference type="Pfam" id="PF07610">
    <property type="entry name" value="DUF1573"/>
    <property type="match status" value="1"/>
</dbReference>
<dbReference type="PANTHER" id="PTHR37833:SF1">
    <property type="entry name" value="SIGNAL PEPTIDE PROTEIN"/>
    <property type="match status" value="1"/>
</dbReference>
<dbReference type="Pfam" id="PF13098">
    <property type="entry name" value="Thioredoxin_2"/>
    <property type="match status" value="1"/>
</dbReference>
<dbReference type="KEGG" id="chih:GWR21_25220"/>
<name>A0A6B9ZK01_9BACT</name>
<gene>
    <name evidence="2" type="ORF">GWR21_25220</name>
</gene>
<dbReference type="InterPro" id="IPR036249">
    <property type="entry name" value="Thioredoxin-like_sf"/>
</dbReference>
<dbReference type="PANTHER" id="PTHR37833">
    <property type="entry name" value="LIPOPROTEIN-RELATED"/>
    <property type="match status" value="1"/>
</dbReference>
<dbReference type="InterPro" id="IPR012336">
    <property type="entry name" value="Thioredoxin-like_fold"/>
</dbReference>
<dbReference type="RefSeq" id="WP_162334474.1">
    <property type="nucleotide sequence ID" value="NZ_CP048113.1"/>
</dbReference>
<evidence type="ECO:0000313" key="3">
    <source>
        <dbReference type="Proteomes" id="UP000476411"/>
    </source>
</evidence>
<dbReference type="Gene3D" id="2.60.40.10">
    <property type="entry name" value="Immunoglobulins"/>
    <property type="match status" value="1"/>
</dbReference>
<sequence length="357" mass="40749">MSTKTRLTCPLLFVIVMLFFCSCSSGVKYRRGSLSEILEQAKEENKKVFVLVADSTCPRCKAFAEYLDTLPGVADAINKDFIPYKVYLSDPEQNVLAQILKVNALPFPYFLDSDGKILAFGFPNSKYFNVGDMDSIYIDPYKFQESFQLGISIEKYKEMVYYALQAYLEAEKIPQQKGTLQHAMELTRKSLEKGEYLYNFYQMYSFSRRMGLNEQATAYQVKIAHNYTGRDRFLYGPLMRKIGLPDDAYATSPKVNSDELFFENEELTADSVSAGKDLYFTFRFKNVSTHPVIIQRAEHHCDCIQLTWPEMPIAPSDTGSITGVFHTSEAGSYDKDIFVHMNTNASYKTIHLKGVVL</sequence>
<dbReference type="InterPro" id="IPR013783">
    <property type="entry name" value="Ig-like_fold"/>
</dbReference>
<reference evidence="2 3" key="1">
    <citation type="submission" date="2020-01" db="EMBL/GenBank/DDBJ databases">
        <title>Complete genome sequence of Chitinophaga sp. H33E-04 isolated from quinoa roots.</title>
        <authorList>
            <person name="Weon H.-Y."/>
            <person name="Lee S.A."/>
        </authorList>
    </citation>
    <scope>NUCLEOTIDE SEQUENCE [LARGE SCALE GENOMIC DNA]</scope>
    <source>
        <strain evidence="2 3">H33E-04</strain>
    </source>
</reference>
<dbReference type="EMBL" id="CP048113">
    <property type="protein sequence ID" value="QHS62760.1"/>
    <property type="molecule type" value="Genomic_DNA"/>
</dbReference>